<proteinExistence type="predicted"/>
<organism evidence="1">
    <name type="scientific">Microviridae sp. ctJKB8</name>
    <dbReference type="NCBI Taxonomy" id="2824991"/>
    <lineage>
        <taxon>Viruses</taxon>
        <taxon>Monodnaviria</taxon>
        <taxon>Sangervirae</taxon>
        <taxon>Phixviricota</taxon>
        <taxon>Malgrandaviricetes</taxon>
        <taxon>Petitvirales</taxon>
        <taxon>Microviridae</taxon>
    </lineage>
</organism>
<protein>
    <submittedName>
        <fullName evidence="1">Polymerase ACIDIC PROTEIN-DEPENDENT, RNA polymerase, TRANSCRIPTION</fullName>
    </submittedName>
</protein>
<name>A0A8S5URZ3_9VIRU</name>
<evidence type="ECO:0000313" key="1">
    <source>
        <dbReference type="EMBL" id="DAF97272.1"/>
    </source>
</evidence>
<accession>A0A8S5URZ3</accession>
<sequence length="31" mass="3771">MRKGRFYLTCRVYTPCIHLTLCQIQDLHFVN</sequence>
<reference evidence="1" key="1">
    <citation type="journal article" date="2021" name="Proc. Natl. Acad. Sci. U.S.A.">
        <title>A Catalog of Tens of Thousands of Viruses from Human Metagenomes Reveals Hidden Associations with Chronic Diseases.</title>
        <authorList>
            <person name="Tisza M.J."/>
            <person name="Buck C.B."/>
        </authorList>
    </citation>
    <scope>NUCLEOTIDE SEQUENCE</scope>
    <source>
        <strain evidence="1">CtJKB8</strain>
    </source>
</reference>
<dbReference type="EMBL" id="BK016130">
    <property type="protein sequence ID" value="DAF97272.1"/>
    <property type="molecule type" value="Genomic_DNA"/>
</dbReference>